<keyword evidence="3" id="KW-0813">Transport</keyword>
<dbReference type="CDD" id="cd00158">
    <property type="entry name" value="RHOD"/>
    <property type="match status" value="1"/>
</dbReference>
<evidence type="ECO:0000256" key="9">
    <source>
        <dbReference type="ARBA" id="ARBA00023273"/>
    </source>
</evidence>
<keyword evidence="6" id="KW-0653">Protein transport</keyword>
<evidence type="ECO:0000256" key="6">
    <source>
        <dbReference type="ARBA" id="ARBA00022927"/>
    </source>
</evidence>
<dbReference type="AlphaFoldDB" id="A0A1X7VR70"/>
<dbReference type="GO" id="GO:0005813">
    <property type="term" value="C:centrosome"/>
    <property type="evidence" value="ECO:0007669"/>
    <property type="project" value="UniProtKB-SubCell"/>
</dbReference>
<dbReference type="Pfam" id="PF00581">
    <property type="entry name" value="Rhodanese"/>
    <property type="match status" value="1"/>
</dbReference>
<dbReference type="SMART" id="SM00450">
    <property type="entry name" value="RHOD"/>
    <property type="match status" value="1"/>
</dbReference>
<dbReference type="PANTHER" id="PTHR44390">
    <property type="entry name" value="CENTROSOMAL PROTEIN OF 41 KDA"/>
    <property type="match status" value="1"/>
</dbReference>
<dbReference type="InterPro" id="IPR036873">
    <property type="entry name" value="Rhodanese-like_dom_sf"/>
</dbReference>
<evidence type="ECO:0000313" key="13">
    <source>
        <dbReference type="EnsemblMetazoa" id="Aqu2.1.42572_001"/>
    </source>
</evidence>
<dbReference type="EnsemblMetazoa" id="XM_011407877.2">
    <property type="protein sequence ID" value="XP_011406179.1"/>
    <property type="gene ID" value="LOC100637697"/>
</dbReference>
<keyword evidence="9" id="KW-0966">Cell projection</keyword>
<feature type="region of interest" description="Disordered" evidence="11">
    <location>
        <begin position="75"/>
        <end position="112"/>
    </location>
</feature>
<dbReference type="eggNOG" id="ENOG502QR8A">
    <property type="taxonomic scope" value="Eukaryota"/>
</dbReference>
<dbReference type="InParanoid" id="A0A1X7VR70"/>
<evidence type="ECO:0000313" key="14">
    <source>
        <dbReference type="Proteomes" id="UP000007879"/>
    </source>
</evidence>
<dbReference type="KEGG" id="aqu:100637697"/>
<dbReference type="InterPro" id="IPR051889">
    <property type="entry name" value="CEP41"/>
</dbReference>
<dbReference type="GO" id="GO:0036064">
    <property type="term" value="C:ciliary basal body"/>
    <property type="evidence" value="ECO:0007669"/>
    <property type="project" value="TreeGrafter"/>
</dbReference>
<reference evidence="13" key="2">
    <citation type="submission" date="2017-05" db="UniProtKB">
        <authorList>
            <consortium name="EnsemblMetazoa"/>
        </authorList>
    </citation>
    <scope>IDENTIFICATION</scope>
</reference>
<feature type="compositionally biased region" description="Polar residues" evidence="11">
    <location>
        <begin position="125"/>
        <end position="147"/>
    </location>
</feature>
<evidence type="ECO:0000256" key="8">
    <source>
        <dbReference type="ARBA" id="ARBA00023212"/>
    </source>
</evidence>
<feature type="region of interest" description="Disordered" evidence="11">
    <location>
        <begin position="1"/>
        <end position="30"/>
    </location>
</feature>
<name>A0A1X7VR70_AMPQE</name>
<organism evidence="13">
    <name type="scientific">Amphimedon queenslandica</name>
    <name type="common">Sponge</name>
    <dbReference type="NCBI Taxonomy" id="400682"/>
    <lineage>
        <taxon>Eukaryota</taxon>
        <taxon>Metazoa</taxon>
        <taxon>Porifera</taxon>
        <taxon>Demospongiae</taxon>
        <taxon>Heteroscleromorpha</taxon>
        <taxon>Haplosclerida</taxon>
        <taxon>Niphatidae</taxon>
        <taxon>Amphimedon</taxon>
    </lineage>
</organism>
<keyword evidence="14" id="KW-1185">Reference proteome</keyword>
<reference evidence="14" key="1">
    <citation type="journal article" date="2010" name="Nature">
        <title>The Amphimedon queenslandica genome and the evolution of animal complexity.</title>
        <authorList>
            <person name="Srivastava M."/>
            <person name="Simakov O."/>
            <person name="Chapman J."/>
            <person name="Fahey B."/>
            <person name="Gauthier M.E."/>
            <person name="Mitros T."/>
            <person name="Richards G.S."/>
            <person name="Conaco C."/>
            <person name="Dacre M."/>
            <person name="Hellsten U."/>
            <person name="Larroux C."/>
            <person name="Putnam N.H."/>
            <person name="Stanke M."/>
            <person name="Adamska M."/>
            <person name="Darling A."/>
            <person name="Degnan S.M."/>
            <person name="Oakley T.H."/>
            <person name="Plachetzki D.C."/>
            <person name="Zhai Y."/>
            <person name="Adamski M."/>
            <person name="Calcino A."/>
            <person name="Cummins S.F."/>
            <person name="Goodstein D.M."/>
            <person name="Harris C."/>
            <person name="Jackson D.J."/>
            <person name="Leys S.P."/>
            <person name="Shu S."/>
            <person name="Woodcroft B.J."/>
            <person name="Vervoort M."/>
            <person name="Kosik K.S."/>
            <person name="Manning G."/>
            <person name="Degnan B.M."/>
            <person name="Rokhsar D.S."/>
        </authorList>
    </citation>
    <scope>NUCLEOTIDE SEQUENCE [LARGE SCALE GENOMIC DNA]</scope>
</reference>
<feature type="compositionally biased region" description="Basic and acidic residues" evidence="11">
    <location>
        <begin position="8"/>
        <end position="22"/>
    </location>
</feature>
<accession>A0A1X7VR70</accession>
<dbReference type="EnsemblMetazoa" id="Aqu2.1.42572_001">
    <property type="protein sequence ID" value="Aqu2.1.42572_001"/>
    <property type="gene ID" value="Aqu2.1.42572"/>
</dbReference>
<dbReference type="GO" id="GO:0015031">
    <property type="term" value="P:protein transport"/>
    <property type="evidence" value="ECO:0007669"/>
    <property type="project" value="UniProtKB-KW"/>
</dbReference>
<dbReference type="Proteomes" id="UP000007879">
    <property type="component" value="Unassembled WGS sequence"/>
</dbReference>
<evidence type="ECO:0000256" key="3">
    <source>
        <dbReference type="ARBA" id="ARBA00022448"/>
    </source>
</evidence>
<dbReference type="SUPFAM" id="SSF52821">
    <property type="entry name" value="Rhodanese/Cell cycle control phosphatase"/>
    <property type="match status" value="1"/>
</dbReference>
<keyword evidence="5" id="KW-0970">Cilium biogenesis/degradation</keyword>
<feature type="compositionally biased region" description="Acidic residues" evidence="11">
    <location>
        <begin position="78"/>
        <end position="93"/>
    </location>
</feature>
<dbReference type="EnsemblMetazoa" id="XM_019999504.1">
    <property type="protein sequence ID" value="XP_019855063.1"/>
    <property type="gene ID" value="LOC100637697"/>
</dbReference>
<dbReference type="InterPro" id="IPR001763">
    <property type="entry name" value="Rhodanese-like_dom"/>
</dbReference>
<comment type="similarity">
    <text evidence="10">Belongs to the CEP41 family.</text>
</comment>
<keyword evidence="7" id="KW-0969">Cilium</keyword>
<keyword evidence="4" id="KW-0963">Cytoplasm</keyword>
<dbReference type="FunCoup" id="A0A1X7VR70">
    <property type="interactions" value="52"/>
</dbReference>
<comment type="subcellular location">
    <subcellularLocation>
        <location evidence="1">Cytoplasm</location>
        <location evidence="1">Cytoskeleton</location>
        <location evidence="1">Cilium basal body</location>
    </subcellularLocation>
    <subcellularLocation>
        <location evidence="2">Cytoplasm</location>
        <location evidence="2">Cytoskeleton</location>
        <location evidence="2">Microtubule organizing center</location>
        <location evidence="2">Centrosome</location>
    </subcellularLocation>
</comment>
<evidence type="ECO:0000256" key="11">
    <source>
        <dbReference type="SAM" id="MobiDB-lite"/>
    </source>
</evidence>
<evidence type="ECO:0000256" key="7">
    <source>
        <dbReference type="ARBA" id="ARBA00023069"/>
    </source>
</evidence>
<feature type="domain" description="Rhodanese" evidence="12">
    <location>
        <begin position="157"/>
        <end position="250"/>
    </location>
</feature>
<dbReference type="STRING" id="400682.A0A1X7VR70"/>
<evidence type="ECO:0000256" key="2">
    <source>
        <dbReference type="ARBA" id="ARBA00004300"/>
    </source>
</evidence>
<sequence length="347" mass="38886">MSFGGGKGKNDPLNKRIKENPRYKHIKPVVDSGSSMRKYLEQLEETRKNYKFKKDEIFRRLKPTTFAQLVLQVASVREEEEEEEVEEEEDGEESYSYSLPTYPSPPSTARSTLSELVSGVGELDISSSSTQSNGSPFHQQQLYQSSPGKDDSQEIPYLLLDVRDTEKYQQCHIITAQSYPLCMLSRSRNPYTKEMYHYKNRSGCIIILYDEDETIAPDVATKLSQRDFDNVFMLSGGMKVLYKTFPDGFLTGVVPKSCLPSPPLPSVGGHRKSSTSRSSIDIVPTTATTDTVLRDSFSNDDLLCIQRRLDDVLLASVATGSTRGSSRGSVISSRHSTTSQSTIKPWK</sequence>
<dbReference type="PANTHER" id="PTHR44390:SF1">
    <property type="entry name" value="CENTROSOMAL PROTEIN OF 41 KDA"/>
    <property type="match status" value="1"/>
</dbReference>
<feature type="compositionally biased region" description="Polar residues" evidence="11">
    <location>
        <begin position="338"/>
        <end position="347"/>
    </location>
</feature>
<evidence type="ECO:0000259" key="12">
    <source>
        <dbReference type="PROSITE" id="PS50206"/>
    </source>
</evidence>
<keyword evidence="8" id="KW-0206">Cytoskeleton</keyword>
<feature type="compositionally biased region" description="Low complexity" evidence="11">
    <location>
        <begin position="320"/>
        <end position="337"/>
    </location>
</feature>
<evidence type="ECO:0000256" key="5">
    <source>
        <dbReference type="ARBA" id="ARBA00022794"/>
    </source>
</evidence>
<protein>
    <recommendedName>
        <fullName evidence="12">Rhodanese domain-containing protein</fullName>
    </recommendedName>
</protein>
<dbReference type="PROSITE" id="PS50206">
    <property type="entry name" value="RHODANESE_3"/>
    <property type="match status" value="1"/>
</dbReference>
<feature type="region of interest" description="Disordered" evidence="11">
    <location>
        <begin position="320"/>
        <end position="347"/>
    </location>
</feature>
<dbReference type="GO" id="GO:0060271">
    <property type="term" value="P:cilium assembly"/>
    <property type="evidence" value="ECO:0007669"/>
    <property type="project" value="TreeGrafter"/>
</dbReference>
<dbReference type="OrthoDB" id="70250at2759"/>
<proteinExistence type="inferred from homology"/>
<dbReference type="Gene3D" id="3.40.250.10">
    <property type="entry name" value="Rhodanese-like domain"/>
    <property type="match status" value="1"/>
</dbReference>
<evidence type="ECO:0000256" key="10">
    <source>
        <dbReference type="ARBA" id="ARBA00038465"/>
    </source>
</evidence>
<dbReference type="OMA" id="EECHIIT"/>
<evidence type="ECO:0000256" key="1">
    <source>
        <dbReference type="ARBA" id="ARBA00004120"/>
    </source>
</evidence>
<feature type="region of interest" description="Disordered" evidence="11">
    <location>
        <begin position="124"/>
        <end position="150"/>
    </location>
</feature>
<gene>
    <name evidence="13" type="primary">100637697</name>
</gene>
<evidence type="ECO:0000256" key="4">
    <source>
        <dbReference type="ARBA" id="ARBA00022490"/>
    </source>
</evidence>